<feature type="compositionally biased region" description="Polar residues" evidence="2">
    <location>
        <begin position="47"/>
        <end position="58"/>
    </location>
</feature>
<dbReference type="EMBL" id="LXQA010069848">
    <property type="protein sequence ID" value="MCI08667.1"/>
    <property type="molecule type" value="Genomic_DNA"/>
</dbReference>
<feature type="region of interest" description="Disordered" evidence="2">
    <location>
        <begin position="1"/>
        <end position="65"/>
    </location>
</feature>
<keyword evidence="4" id="KW-1185">Reference proteome</keyword>
<evidence type="ECO:0000256" key="1">
    <source>
        <dbReference type="SAM" id="Coils"/>
    </source>
</evidence>
<gene>
    <name evidence="3" type="ORF">A2U01_0029745</name>
</gene>
<feature type="coiled-coil region" evidence="1">
    <location>
        <begin position="147"/>
        <end position="174"/>
    </location>
</feature>
<dbReference type="Proteomes" id="UP000265520">
    <property type="component" value="Unassembled WGS sequence"/>
</dbReference>
<evidence type="ECO:0000313" key="4">
    <source>
        <dbReference type="Proteomes" id="UP000265520"/>
    </source>
</evidence>
<accession>A0A392PAB4</accession>
<keyword evidence="1" id="KW-0175">Coiled coil</keyword>
<comment type="caution">
    <text evidence="3">The sequence shown here is derived from an EMBL/GenBank/DDBJ whole genome shotgun (WGS) entry which is preliminary data.</text>
</comment>
<organism evidence="3 4">
    <name type="scientific">Trifolium medium</name>
    <dbReference type="NCBI Taxonomy" id="97028"/>
    <lineage>
        <taxon>Eukaryota</taxon>
        <taxon>Viridiplantae</taxon>
        <taxon>Streptophyta</taxon>
        <taxon>Embryophyta</taxon>
        <taxon>Tracheophyta</taxon>
        <taxon>Spermatophyta</taxon>
        <taxon>Magnoliopsida</taxon>
        <taxon>eudicotyledons</taxon>
        <taxon>Gunneridae</taxon>
        <taxon>Pentapetalae</taxon>
        <taxon>rosids</taxon>
        <taxon>fabids</taxon>
        <taxon>Fabales</taxon>
        <taxon>Fabaceae</taxon>
        <taxon>Papilionoideae</taxon>
        <taxon>50 kb inversion clade</taxon>
        <taxon>NPAAA clade</taxon>
        <taxon>Hologalegina</taxon>
        <taxon>IRL clade</taxon>
        <taxon>Trifolieae</taxon>
        <taxon>Trifolium</taxon>
    </lineage>
</organism>
<dbReference type="AlphaFoldDB" id="A0A392PAB4"/>
<protein>
    <submittedName>
        <fullName evidence="3">Uncharacterized protein</fullName>
    </submittedName>
</protein>
<proteinExistence type="predicted"/>
<sequence>MSSLQERMIKLQKSQKARKGSKSAAGAVRNEQPASSGAGHAISSSSKPTTSNAGSPVVTSHKRSRMETVIDLEGPDKKFVLPSCFGNGKIFVDDMALAVSPAETAIIRDFGVAGRRKMLAEDVADLVRLAETALVLNEEGSTSECEIVKLQAHNESLETKIIKLETDLQDREEKAKVFADTMAELRAAQASLAKLNG</sequence>
<feature type="non-terminal residue" evidence="3">
    <location>
        <position position="197"/>
    </location>
</feature>
<reference evidence="3 4" key="1">
    <citation type="journal article" date="2018" name="Front. Plant Sci.">
        <title>Red Clover (Trifolium pratense) and Zigzag Clover (T. medium) - A Picture of Genomic Similarities and Differences.</title>
        <authorList>
            <person name="Dluhosova J."/>
            <person name="Istvanek J."/>
            <person name="Nedelnik J."/>
            <person name="Repkova J."/>
        </authorList>
    </citation>
    <scope>NUCLEOTIDE SEQUENCE [LARGE SCALE GENOMIC DNA]</scope>
    <source>
        <strain evidence="4">cv. 10/8</strain>
        <tissue evidence="3">Leaf</tissue>
    </source>
</reference>
<evidence type="ECO:0000256" key="2">
    <source>
        <dbReference type="SAM" id="MobiDB-lite"/>
    </source>
</evidence>
<evidence type="ECO:0000313" key="3">
    <source>
        <dbReference type="EMBL" id="MCI08667.1"/>
    </source>
</evidence>
<feature type="compositionally biased region" description="Low complexity" evidence="2">
    <location>
        <begin position="34"/>
        <end position="46"/>
    </location>
</feature>
<name>A0A392PAB4_9FABA</name>